<sequence>MITITTKTVYVTSDGFEFDSKTKAEEHEKETLSLADREYSRYINQSYSGQRLLEKHHLDEYGTWKVEGEDPNCDMGGAHHCPHLGYFEGELEAVIRKAVMLDRFWQWGSGGNITKVETKLVEKV</sequence>
<keyword evidence="2" id="KW-1185">Reference proteome</keyword>
<accession>A0A7S5R9X4</accession>
<protein>
    <submittedName>
        <fullName evidence="1">Uncharacterized protein</fullName>
    </submittedName>
</protein>
<dbReference type="EMBL" id="MN988532">
    <property type="protein sequence ID" value="QIG73648.1"/>
    <property type="molecule type" value="Genomic_DNA"/>
</dbReference>
<dbReference type="Proteomes" id="UP000615696">
    <property type="component" value="Segment"/>
</dbReference>
<organism evidence="1 2">
    <name type="scientific">Rhizobium phage RHph_I1_9</name>
    <dbReference type="NCBI Taxonomy" id="2509729"/>
    <lineage>
        <taxon>Viruses</taxon>
        <taxon>Duplodnaviria</taxon>
        <taxon>Heunggongvirae</taxon>
        <taxon>Uroviricota</taxon>
        <taxon>Caudoviricetes</taxon>
        <taxon>Pootjesviridae</taxon>
        <taxon>Staniewskivirinae</taxon>
        <taxon>Trinifflemingvirus</taxon>
        <taxon>Trinifflemingvirus I19</taxon>
    </lineage>
</organism>
<gene>
    <name evidence="1" type="ORF">EVC04_211</name>
</gene>
<reference evidence="1 2" key="1">
    <citation type="submission" date="2020-01" db="EMBL/GenBank/DDBJ databases">
        <title>Patterns of diversity and host range of bacteriophage communities associated with bean-nodulatin bacteria.</title>
        <authorList>
            <person name="Vann Cauwenberghe J."/>
            <person name="Santamaria R.I."/>
            <person name="Bustos P."/>
            <person name="Juarez S."/>
            <person name="Gonzalez V."/>
        </authorList>
    </citation>
    <scope>NUCLEOTIDE SEQUENCE [LARGE SCALE GENOMIC DNA]</scope>
    <source>
        <strain evidence="2">RHph</strain>
    </source>
</reference>
<proteinExistence type="predicted"/>
<name>A0A7S5R9X4_9CAUD</name>
<evidence type="ECO:0000313" key="2">
    <source>
        <dbReference type="Proteomes" id="UP000615696"/>
    </source>
</evidence>
<evidence type="ECO:0000313" key="1">
    <source>
        <dbReference type="EMBL" id="QIG73648.1"/>
    </source>
</evidence>